<dbReference type="GO" id="GO:0005886">
    <property type="term" value="C:plasma membrane"/>
    <property type="evidence" value="ECO:0007669"/>
    <property type="project" value="TreeGrafter"/>
</dbReference>
<dbReference type="RefSeq" id="WP_108639299.1">
    <property type="nucleotide sequence ID" value="NZ_QCYG01000001.1"/>
</dbReference>
<keyword evidence="7" id="KW-0418">Kinase</keyword>
<feature type="transmembrane region" description="Helical" evidence="10">
    <location>
        <begin position="9"/>
        <end position="32"/>
    </location>
</feature>
<keyword evidence="4" id="KW-0597">Phosphoprotein</keyword>
<sequence length="450" mass="48866">MRTALNLRLFLAAVIATAVALVATAVVLNFLFRLYFEDRLRDELETYLIQLSGNVAVTDSGEVEVGPLADPRFNNPLSGYYWQIEVAGADPVLSPSFWGAPMALERPEQPGVIRVQDINIGTEEPLAVAHWVILTGQDAAQRSLHLAVALDRTDLDVSVAGFRLNSTLWLAVLGAFLLIASAVQIRLGLRPLEKVRSEVNRVSRSPAGRLSDDYPTEVLPLVEEVNQLLDTNAATLERVRAGAGNLAHGLKTPLTILHGVERKLRKAGQDLLADELQTEIASIEHIVERELARHRDSGQSRQVCEVAPVVRRLSDALSQQPGSEQIRWSVEVDERLRAPFDEFDLTELVGNLLDNAMKWTDGRIVVRGALSGTVASLTVCDDGPGLSDAGHEIVLGRGRKADPERSGTGLGLSIADEMAQAHGCALTLDRSDMGGLSVMLAWEQAEAAPR</sequence>
<keyword evidence="5" id="KW-0808">Transferase</keyword>
<dbReference type="EC" id="2.7.13.3" evidence="3"/>
<evidence type="ECO:0000256" key="4">
    <source>
        <dbReference type="ARBA" id="ARBA00022553"/>
    </source>
</evidence>
<evidence type="ECO:0000256" key="6">
    <source>
        <dbReference type="ARBA" id="ARBA00022692"/>
    </source>
</evidence>
<dbReference type="SMART" id="SM00387">
    <property type="entry name" value="HATPase_c"/>
    <property type="match status" value="1"/>
</dbReference>
<dbReference type="EMBL" id="QCYG01000001">
    <property type="protein sequence ID" value="PVA08145.1"/>
    <property type="molecule type" value="Genomic_DNA"/>
</dbReference>
<keyword evidence="9 10" id="KW-0472">Membrane</keyword>
<dbReference type="InterPro" id="IPR050428">
    <property type="entry name" value="TCS_sensor_his_kinase"/>
</dbReference>
<dbReference type="PRINTS" id="PR00344">
    <property type="entry name" value="BCTRLSENSOR"/>
</dbReference>
<dbReference type="PANTHER" id="PTHR45436">
    <property type="entry name" value="SENSOR HISTIDINE KINASE YKOH"/>
    <property type="match status" value="1"/>
</dbReference>
<dbReference type="InterPro" id="IPR003594">
    <property type="entry name" value="HATPase_dom"/>
</dbReference>
<evidence type="ECO:0000256" key="5">
    <source>
        <dbReference type="ARBA" id="ARBA00022679"/>
    </source>
</evidence>
<dbReference type="PROSITE" id="PS50109">
    <property type="entry name" value="HIS_KIN"/>
    <property type="match status" value="1"/>
</dbReference>
<dbReference type="Proteomes" id="UP000244817">
    <property type="component" value="Unassembled WGS sequence"/>
</dbReference>
<dbReference type="AlphaFoldDB" id="A0A2T7G151"/>
<name>A0A2T7G151_9RHOB</name>
<evidence type="ECO:0000259" key="11">
    <source>
        <dbReference type="PROSITE" id="PS50109"/>
    </source>
</evidence>
<keyword evidence="6 10" id="KW-0812">Transmembrane</keyword>
<evidence type="ECO:0000256" key="3">
    <source>
        <dbReference type="ARBA" id="ARBA00012438"/>
    </source>
</evidence>
<dbReference type="Gene3D" id="1.10.287.130">
    <property type="match status" value="1"/>
</dbReference>
<dbReference type="Gene3D" id="3.30.565.10">
    <property type="entry name" value="Histidine kinase-like ATPase, C-terminal domain"/>
    <property type="match status" value="1"/>
</dbReference>
<evidence type="ECO:0000313" key="13">
    <source>
        <dbReference type="Proteomes" id="UP000244817"/>
    </source>
</evidence>
<evidence type="ECO:0000313" key="12">
    <source>
        <dbReference type="EMBL" id="PVA08145.1"/>
    </source>
</evidence>
<dbReference type="InterPro" id="IPR036097">
    <property type="entry name" value="HisK_dim/P_sf"/>
</dbReference>
<proteinExistence type="predicted"/>
<organism evidence="12 13">
    <name type="scientific">Thalassorhabdomicrobium marinisediminis</name>
    <dbReference type="NCBI Taxonomy" id="2170577"/>
    <lineage>
        <taxon>Bacteria</taxon>
        <taxon>Pseudomonadati</taxon>
        <taxon>Pseudomonadota</taxon>
        <taxon>Alphaproteobacteria</taxon>
        <taxon>Rhodobacterales</taxon>
        <taxon>Paracoccaceae</taxon>
        <taxon>Thalassorhabdomicrobium</taxon>
    </lineage>
</organism>
<evidence type="ECO:0000256" key="10">
    <source>
        <dbReference type="SAM" id="Phobius"/>
    </source>
</evidence>
<evidence type="ECO:0000256" key="9">
    <source>
        <dbReference type="ARBA" id="ARBA00023136"/>
    </source>
</evidence>
<comment type="caution">
    <text evidence="12">The sequence shown here is derived from an EMBL/GenBank/DDBJ whole genome shotgun (WGS) entry which is preliminary data.</text>
</comment>
<gene>
    <name evidence="12" type="ORF">DC363_01210</name>
</gene>
<evidence type="ECO:0000256" key="8">
    <source>
        <dbReference type="ARBA" id="ARBA00022989"/>
    </source>
</evidence>
<dbReference type="OrthoDB" id="9804645at2"/>
<dbReference type="InterPro" id="IPR036890">
    <property type="entry name" value="HATPase_C_sf"/>
</dbReference>
<evidence type="ECO:0000256" key="1">
    <source>
        <dbReference type="ARBA" id="ARBA00000085"/>
    </source>
</evidence>
<accession>A0A2T7G151</accession>
<dbReference type="GO" id="GO:0000155">
    <property type="term" value="F:phosphorelay sensor kinase activity"/>
    <property type="evidence" value="ECO:0007669"/>
    <property type="project" value="InterPro"/>
</dbReference>
<dbReference type="InterPro" id="IPR005467">
    <property type="entry name" value="His_kinase_dom"/>
</dbReference>
<dbReference type="InterPro" id="IPR004358">
    <property type="entry name" value="Sig_transdc_His_kin-like_C"/>
</dbReference>
<evidence type="ECO:0000256" key="2">
    <source>
        <dbReference type="ARBA" id="ARBA00004370"/>
    </source>
</evidence>
<protein>
    <recommendedName>
        <fullName evidence="3">histidine kinase</fullName>
        <ecNumber evidence="3">2.7.13.3</ecNumber>
    </recommendedName>
</protein>
<feature type="domain" description="Histidine kinase" evidence="11">
    <location>
        <begin position="245"/>
        <end position="446"/>
    </location>
</feature>
<comment type="subcellular location">
    <subcellularLocation>
        <location evidence="2">Membrane</location>
    </subcellularLocation>
</comment>
<reference evidence="12 13" key="1">
    <citation type="submission" date="2018-04" db="EMBL/GenBank/DDBJ databases">
        <title>Pelagivirga bohaiensis gen. nov., sp. nov., a bacterium isolated from the Bohai Sea.</title>
        <authorList>
            <person name="Ji X."/>
        </authorList>
    </citation>
    <scope>NUCLEOTIDE SEQUENCE [LARGE SCALE GENOMIC DNA]</scope>
    <source>
        <strain evidence="12 13">BH-SD16</strain>
    </source>
</reference>
<dbReference type="PANTHER" id="PTHR45436:SF5">
    <property type="entry name" value="SENSOR HISTIDINE KINASE TRCS"/>
    <property type="match status" value="1"/>
</dbReference>
<keyword evidence="8 10" id="KW-1133">Transmembrane helix</keyword>
<comment type="catalytic activity">
    <reaction evidence="1">
        <text>ATP + protein L-histidine = ADP + protein N-phospho-L-histidine.</text>
        <dbReference type="EC" id="2.7.13.3"/>
    </reaction>
</comment>
<dbReference type="SUPFAM" id="SSF47384">
    <property type="entry name" value="Homodimeric domain of signal transducing histidine kinase"/>
    <property type="match status" value="1"/>
</dbReference>
<evidence type="ECO:0000256" key="7">
    <source>
        <dbReference type="ARBA" id="ARBA00022777"/>
    </source>
</evidence>
<dbReference type="SUPFAM" id="SSF55874">
    <property type="entry name" value="ATPase domain of HSP90 chaperone/DNA topoisomerase II/histidine kinase"/>
    <property type="match status" value="1"/>
</dbReference>
<dbReference type="Pfam" id="PF02518">
    <property type="entry name" value="HATPase_c"/>
    <property type="match status" value="1"/>
</dbReference>
<keyword evidence="13" id="KW-1185">Reference proteome</keyword>
<feature type="transmembrane region" description="Helical" evidence="10">
    <location>
        <begin position="168"/>
        <end position="189"/>
    </location>
</feature>